<dbReference type="EMBL" id="VSWD01000002">
    <property type="protein sequence ID" value="KAK3106817.1"/>
    <property type="molecule type" value="Genomic_DNA"/>
</dbReference>
<dbReference type="SUPFAM" id="SSF88713">
    <property type="entry name" value="Glycoside hydrolase/deacetylase"/>
    <property type="match status" value="1"/>
</dbReference>
<dbReference type="Gene3D" id="3.20.20.370">
    <property type="entry name" value="Glycoside hydrolase/deacetylase"/>
    <property type="match status" value="1"/>
</dbReference>
<dbReference type="Proteomes" id="UP001186944">
    <property type="component" value="Unassembled WGS sequence"/>
</dbReference>
<dbReference type="PANTHER" id="PTHR45985">
    <property type="match status" value="1"/>
</dbReference>
<accession>A0AA89C5B7</accession>
<comment type="caution">
    <text evidence="2">The sequence shown here is derived from an EMBL/GenBank/DDBJ whole genome shotgun (WGS) entry which is preliminary data.</text>
</comment>
<sequence>MLLPLFILGLVASGWCQQCNNNNCEPPDCRCFDGDEPGDFDRADIPQMVLVTLGYELNSEYGDLYKSLFTVRNPNDCPVTGTIFVQDVGSDYNLAKDFYDNKFEIGIQSPQGEKPTEQKDWDDAIKKVKDSLVGAGINEDDIRGFKANALNPGGLLEYTAMGTNKLVYSVDCVTTQFDTKSTYKFPYTFDFPDTDNSCNTGELPTEVFKGKWGISIPALTYKGTKCATAAGCAAVVTTKQDAFDILYNNFNEHYDGNRAPFVVEIDPVWVKNQDYLDGTIEFLEYVRAAFDDTWIINAWQAVEWVRNPTPTSNITNFDPWKCD</sequence>
<evidence type="ECO:0000313" key="3">
    <source>
        <dbReference type="Proteomes" id="UP001186944"/>
    </source>
</evidence>
<dbReference type="PANTHER" id="PTHR45985:SF8">
    <property type="entry name" value="CHITIN DEACETYLASE-LIKE 9, ISOFORM A"/>
    <property type="match status" value="1"/>
</dbReference>
<protein>
    <submittedName>
        <fullName evidence="2">Uncharacterized protein</fullName>
    </submittedName>
</protein>
<organism evidence="2 3">
    <name type="scientific">Pinctada imbricata</name>
    <name type="common">Atlantic pearl-oyster</name>
    <name type="synonym">Pinctada martensii</name>
    <dbReference type="NCBI Taxonomy" id="66713"/>
    <lineage>
        <taxon>Eukaryota</taxon>
        <taxon>Metazoa</taxon>
        <taxon>Spiralia</taxon>
        <taxon>Lophotrochozoa</taxon>
        <taxon>Mollusca</taxon>
        <taxon>Bivalvia</taxon>
        <taxon>Autobranchia</taxon>
        <taxon>Pteriomorphia</taxon>
        <taxon>Pterioida</taxon>
        <taxon>Pterioidea</taxon>
        <taxon>Pteriidae</taxon>
        <taxon>Pinctada</taxon>
    </lineage>
</organism>
<feature type="signal peptide" evidence="1">
    <location>
        <begin position="1"/>
        <end position="16"/>
    </location>
</feature>
<evidence type="ECO:0000256" key="1">
    <source>
        <dbReference type="SAM" id="SignalP"/>
    </source>
</evidence>
<dbReference type="InterPro" id="IPR011330">
    <property type="entry name" value="Glyco_hydro/deAcase_b/a-brl"/>
</dbReference>
<dbReference type="AlphaFoldDB" id="A0AA89C5B7"/>
<keyword evidence="1" id="KW-0732">Signal</keyword>
<reference evidence="2" key="1">
    <citation type="submission" date="2019-08" db="EMBL/GenBank/DDBJ databases">
        <title>The improved chromosome-level genome for the pearl oyster Pinctada fucata martensii using PacBio sequencing and Hi-C.</title>
        <authorList>
            <person name="Zheng Z."/>
        </authorList>
    </citation>
    <scope>NUCLEOTIDE SEQUENCE</scope>
    <source>
        <strain evidence="2">ZZ-2019</strain>
        <tissue evidence="2">Adductor muscle</tissue>
    </source>
</reference>
<gene>
    <name evidence="2" type="ORF">FSP39_000477</name>
</gene>
<name>A0AA89C5B7_PINIB</name>
<keyword evidence="3" id="KW-1185">Reference proteome</keyword>
<feature type="chain" id="PRO_5041738563" evidence="1">
    <location>
        <begin position="17"/>
        <end position="323"/>
    </location>
</feature>
<dbReference type="InterPro" id="IPR052740">
    <property type="entry name" value="CE4"/>
</dbReference>
<dbReference type="GO" id="GO:0005975">
    <property type="term" value="P:carbohydrate metabolic process"/>
    <property type="evidence" value="ECO:0007669"/>
    <property type="project" value="InterPro"/>
</dbReference>
<evidence type="ECO:0000313" key="2">
    <source>
        <dbReference type="EMBL" id="KAK3106817.1"/>
    </source>
</evidence>
<proteinExistence type="predicted"/>